<dbReference type="GO" id="GO:0005198">
    <property type="term" value="F:structural molecule activity"/>
    <property type="evidence" value="ECO:0007669"/>
    <property type="project" value="TreeGrafter"/>
</dbReference>
<dbReference type="GO" id="GO:0005829">
    <property type="term" value="C:cytosol"/>
    <property type="evidence" value="ECO:0007669"/>
    <property type="project" value="TreeGrafter"/>
</dbReference>
<dbReference type="AlphaFoldDB" id="X6M8I8"/>
<dbReference type="PANTHER" id="PTHR10539:SF0">
    <property type="entry name" value="26S PROTEASOME NON-ATPASE REGULATORY SUBUNIT 13"/>
    <property type="match status" value="1"/>
</dbReference>
<protein>
    <recommendedName>
        <fullName evidence="3">PCI domain-containing protein</fullName>
    </recommendedName>
</protein>
<dbReference type="InterPro" id="IPR035298">
    <property type="entry name" value="PSMD13"/>
</dbReference>
<dbReference type="OrthoDB" id="1093at2759"/>
<keyword evidence="2" id="KW-1185">Reference proteome</keyword>
<organism evidence="1 2">
    <name type="scientific">Reticulomyxa filosa</name>
    <dbReference type="NCBI Taxonomy" id="46433"/>
    <lineage>
        <taxon>Eukaryota</taxon>
        <taxon>Sar</taxon>
        <taxon>Rhizaria</taxon>
        <taxon>Retaria</taxon>
        <taxon>Foraminifera</taxon>
        <taxon>Monothalamids</taxon>
        <taxon>Reticulomyxidae</taxon>
        <taxon>Reticulomyxa</taxon>
    </lineage>
</organism>
<dbReference type="Proteomes" id="UP000023152">
    <property type="component" value="Unassembled WGS sequence"/>
</dbReference>
<dbReference type="EMBL" id="ASPP01023906">
    <property type="protein sequence ID" value="ETO09787.1"/>
    <property type="molecule type" value="Genomic_DNA"/>
</dbReference>
<name>X6M8I8_RETFI</name>
<accession>X6M8I8</accession>
<gene>
    <name evidence="1" type="ORF">RFI_27591</name>
</gene>
<dbReference type="GO" id="GO:0008541">
    <property type="term" value="C:proteasome regulatory particle, lid subcomplex"/>
    <property type="evidence" value="ECO:0007669"/>
    <property type="project" value="TreeGrafter"/>
</dbReference>
<sequence length="151" mass="17655">MTLIEYMFQTHPHKRNVPFADIAKYCDLELDEVFFFGGVFCSSSVVLSVCECANIFYFYKKVELVVMRAFSLKLLSGEMDEISKTVNVTYVTPRSLELVQIKRMRIRMDEWLIKVKDIEKDVKNSNSGFVFDILQRSEQQDDMPAQSHDFI</sequence>
<dbReference type="GO" id="GO:0005634">
    <property type="term" value="C:nucleus"/>
    <property type="evidence" value="ECO:0007669"/>
    <property type="project" value="TreeGrafter"/>
</dbReference>
<reference evidence="1 2" key="1">
    <citation type="journal article" date="2013" name="Curr. Biol.">
        <title>The Genome of the Foraminiferan Reticulomyxa filosa.</title>
        <authorList>
            <person name="Glockner G."/>
            <person name="Hulsmann N."/>
            <person name="Schleicher M."/>
            <person name="Noegel A.A."/>
            <person name="Eichinger L."/>
            <person name="Gallinger C."/>
            <person name="Pawlowski J."/>
            <person name="Sierra R."/>
            <person name="Euteneuer U."/>
            <person name="Pillet L."/>
            <person name="Moustafa A."/>
            <person name="Platzer M."/>
            <person name="Groth M."/>
            <person name="Szafranski K."/>
            <person name="Schliwa M."/>
        </authorList>
    </citation>
    <scope>NUCLEOTIDE SEQUENCE [LARGE SCALE GENOMIC DNA]</scope>
</reference>
<dbReference type="PANTHER" id="PTHR10539">
    <property type="entry name" value="26S PROTEASOME NON-ATPASE REGULATORY SUBUNIT 13"/>
    <property type="match status" value="1"/>
</dbReference>
<proteinExistence type="predicted"/>
<evidence type="ECO:0008006" key="3">
    <source>
        <dbReference type="Google" id="ProtNLM"/>
    </source>
</evidence>
<evidence type="ECO:0000313" key="2">
    <source>
        <dbReference type="Proteomes" id="UP000023152"/>
    </source>
</evidence>
<evidence type="ECO:0000313" key="1">
    <source>
        <dbReference type="EMBL" id="ETO09787.1"/>
    </source>
</evidence>
<comment type="caution">
    <text evidence="1">The sequence shown here is derived from an EMBL/GenBank/DDBJ whole genome shotgun (WGS) entry which is preliminary data.</text>
</comment>
<dbReference type="GO" id="GO:0006511">
    <property type="term" value="P:ubiquitin-dependent protein catabolic process"/>
    <property type="evidence" value="ECO:0007669"/>
    <property type="project" value="TreeGrafter"/>
</dbReference>